<evidence type="ECO:0000256" key="1">
    <source>
        <dbReference type="SAM" id="MobiDB-lite"/>
    </source>
</evidence>
<accession>A0ABD2WPQ2</accession>
<dbReference type="EMBL" id="JBJJXI010000088">
    <property type="protein sequence ID" value="KAL3394847.1"/>
    <property type="molecule type" value="Genomic_DNA"/>
</dbReference>
<protein>
    <submittedName>
        <fullName evidence="2">Uncharacterized protein</fullName>
    </submittedName>
</protein>
<feature type="region of interest" description="Disordered" evidence="1">
    <location>
        <begin position="206"/>
        <end position="228"/>
    </location>
</feature>
<evidence type="ECO:0000313" key="3">
    <source>
        <dbReference type="Proteomes" id="UP001627154"/>
    </source>
</evidence>
<organism evidence="2 3">
    <name type="scientific">Trichogramma kaykai</name>
    <dbReference type="NCBI Taxonomy" id="54128"/>
    <lineage>
        <taxon>Eukaryota</taxon>
        <taxon>Metazoa</taxon>
        <taxon>Ecdysozoa</taxon>
        <taxon>Arthropoda</taxon>
        <taxon>Hexapoda</taxon>
        <taxon>Insecta</taxon>
        <taxon>Pterygota</taxon>
        <taxon>Neoptera</taxon>
        <taxon>Endopterygota</taxon>
        <taxon>Hymenoptera</taxon>
        <taxon>Apocrita</taxon>
        <taxon>Proctotrupomorpha</taxon>
        <taxon>Chalcidoidea</taxon>
        <taxon>Trichogrammatidae</taxon>
        <taxon>Trichogramma</taxon>
    </lineage>
</organism>
<dbReference type="Proteomes" id="UP001627154">
    <property type="component" value="Unassembled WGS sequence"/>
</dbReference>
<name>A0ABD2WPQ2_9HYME</name>
<evidence type="ECO:0000313" key="2">
    <source>
        <dbReference type="EMBL" id="KAL3394847.1"/>
    </source>
</evidence>
<feature type="compositionally biased region" description="Basic and acidic residues" evidence="1">
    <location>
        <begin position="214"/>
        <end position="223"/>
    </location>
</feature>
<comment type="caution">
    <text evidence="2">The sequence shown here is derived from an EMBL/GenBank/DDBJ whole genome shotgun (WGS) entry which is preliminary data.</text>
</comment>
<gene>
    <name evidence="2" type="ORF">TKK_011108</name>
</gene>
<sequence>MAPYVAQERFRLDKTSKDKSLHIADRAEDLYVQMKRGMYIRLGQNHLMKNLSGPDSVKINQTAKSKNDIGNVTATVLSATKIKTITAHQSKQVIVQKYQIFKVSSAENIGFDDSFVTIRRSHLSQNFDRIRDVSSNDFNKNNTILHSTSKDGRSSYQIKNDFAPNSEIISSQKSDTLNGKSSSDTEDSLLENCQFIRNLPFMSNSSTPKKKLIRKEGEEKPDVDSDSVIVPSTSSKISNWFPESLNIVPTAVEDNETRKSSKLMHRKIMKKRRRRRKEKKNLLLKLAIALIELSLLEN</sequence>
<proteinExistence type="predicted"/>
<keyword evidence="3" id="KW-1185">Reference proteome</keyword>
<dbReference type="AlphaFoldDB" id="A0ABD2WPQ2"/>
<reference evidence="2 3" key="1">
    <citation type="journal article" date="2024" name="bioRxiv">
        <title>A reference genome for Trichogramma kaykai: A tiny desert-dwelling parasitoid wasp with competing sex-ratio distorters.</title>
        <authorList>
            <person name="Culotta J."/>
            <person name="Lindsey A.R."/>
        </authorList>
    </citation>
    <scope>NUCLEOTIDE SEQUENCE [LARGE SCALE GENOMIC DNA]</scope>
    <source>
        <strain evidence="2 3">KSX58</strain>
    </source>
</reference>